<evidence type="ECO:0000256" key="2">
    <source>
        <dbReference type="HAMAP-Rule" id="MF_00457"/>
    </source>
</evidence>
<dbReference type="Pfam" id="PF12706">
    <property type="entry name" value="Lactamase_B_2"/>
    <property type="match status" value="1"/>
</dbReference>
<dbReference type="eggNOG" id="COG2220">
    <property type="taxonomic scope" value="Bacteria"/>
</dbReference>
<dbReference type="PANTHER" id="PTHR43546:SF3">
    <property type="entry name" value="UPF0173 METAL-DEPENDENT HYDROLASE MJ1163"/>
    <property type="match status" value="1"/>
</dbReference>
<dbReference type="InterPro" id="IPR001279">
    <property type="entry name" value="Metallo-B-lactamas"/>
</dbReference>
<protein>
    <recommendedName>
        <fullName evidence="2">UPF0173 metal-dependent hydrolase Psta_2906</fullName>
    </recommendedName>
</protein>
<dbReference type="Proteomes" id="UP000001887">
    <property type="component" value="Chromosome"/>
</dbReference>
<dbReference type="GO" id="GO:0016787">
    <property type="term" value="F:hydrolase activity"/>
    <property type="evidence" value="ECO:0007669"/>
    <property type="project" value="UniProtKB-UniRule"/>
</dbReference>
<dbReference type="AlphaFoldDB" id="D2R8N0"/>
<feature type="domain" description="Metallo-beta-lactamase" evidence="3">
    <location>
        <begin position="7"/>
        <end position="189"/>
    </location>
</feature>
<dbReference type="HOGENOM" id="CLU_070010_4_0_0"/>
<keyword evidence="5" id="KW-1185">Reference proteome</keyword>
<dbReference type="InterPro" id="IPR050114">
    <property type="entry name" value="UPF0173_UPF0282_UlaG_hydrolase"/>
</dbReference>
<gene>
    <name evidence="4" type="ordered locus">Psta_2906</name>
</gene>
<dbReference type="Gene3D" id="3.60.15.10">
    <property type="entry name" value="Ribonuclease Z/Hydroxyacylglutathione hydrolase-like"/>
    <property type="match status" value="1"/>
</dbReference>
<evidence type="ECO:0000313" key="5">
    <source>
        <dbReference type="Proteomes" id="UP000001887"/>
    </source>
</evidence>
<evidence type="ECO:0000256" key="1">
    <source>
        <dbReference type="ARBA" id="ARBA00022801"/>
    </source>
</evidence>
<dbReference type="PANTHER" id="PTHR43546">
    <property type="entry name" value="UPF0173 METAL-DEPENDENT HYDROLASE MJ1163-RELATED"/>
    <property type="match status" value="1"/>
</dbReference>
<evidence type="ECO:0000313" key="4">
    <source>
        <dbReference type="EMBL" id="ADB17571.1"/>
    </source>
</evidence>
<dbReference type="NCBIfam" id="NF001911">
    <property type="entry name" value="PRK00685.1"/>
    <property type="match status" value="1"/>
</dbReference>
<dbReference type="InterPro" id="IPR022877">
    <property type="entry name" value="UPF0173"/>
</dbReference>
<evidence type="ECO:0000259" key="3">
    <source>
        <dbReference type="SMART" id="SM00849"/>
    </source>
</evidence>
<organism evidence="4 5">
    <name type="scientific">Pirellula staleyi (strain ATCC 27377 / DSM 6068 / ICPB 4128)</name>
    <name type="common">Pirella staleyi</name>
    <dbReference type="NCBI Taxonomy" id="530564"/>
    <lineage>
        <taxon>Bacteria</taxon>
        <taxon>Pseudomonadati</taxon>
        <taxon>Planctomycetota</taxon>
        <taxon>Planctomycetia</taxon>
        <taxon>Pirellulales</taxon>
        <taxon>Pirellulaceae</taxon>
        <taxon>Pirellula</taxon>
    </lineage>
</organism>
<dbReference type="OrthoDB" id="9789133at2"/>
<dbReference type="HAMAP" id="MF_00457">
    <property type="entry name" value="UPF0173"/>
    <property type="match status" value="1"/>
</dbReference>
<comment type="similarity">
    <text evidence="2">Belongs to the UPF0173 family.</text>
</comment>
<dbReference type="SMART" id="SM00849">
    <property type="entry name" value="Lactamase_B"/>
    <property type="match status" value="1"/>
</dbReference>
<sequence>MKLTWLGHATWLIEAAGGRAILDPFLDDNPAASMKAAQVEVDTILLSHGHFDHMADAAAIANRTSATVVANYEIATWIAKTAGVKNVVGMNLGGSTSVSIGTLKMVPAWHSSQLPDGTYGGAPAGFILTSEGKRIYFACDTALFSDMQLFTHGGLDVAVLPIGDFYTMGIDDSVLAAKLLGARMVLPTHHGTWPPITVDTDEWGAAIHRDTSSKAIVLKPGEAIEI</sequence>
<name>D2R8N0_PIRSD</name>
<dbReference type="STRING" id="530564.Psta_2906"/>
<reference evidence="4 5" key="1">
    <citation type="journal article" date="2009" name="Stand. Genomic Sci.">
        <title>Complete genome sequence of Pirellula staleyi type strain (ATCC 27377).</title>
        <authorList>
            <person name="Clum A."/>
            <person name="Tindall B.J."/>
            <person name="Sikorski J."/>
            <person name="Ivanova N."/>
            <person name="Mavrommatis K."/>
            <person name="Lucas S."/>
            <person name="Glavina del Rio T."/>
            <person name="Nolan M."/>
            <person name="Chen F."/>
            <person name="Tice H."/>
            <person name="Pitluck S."/>
            <person name="Cheng J.F."/>
            <person name="Chertkov O."/>
            <person name="Brettin T."/>
            <person name="Han C."/>
            <person name="Detter J.C."/>
            <person name="Kuske C."/>
            <person name="Bruce D."/>
            <person name="Goodwin L."/>
            <person name="Ovchinikova G."/>
            <person name="Pati A."/>
            <person name="Mikhailova N."/>
            <person name="Chen A."/>
            <person name="Palaniappan K."/>
            <person name="Land M."/>
            <person name="Hauser L."/>
            <person name="Chang Y.J."/>
            <person name="Jeffries C.D."/>
            <person name="Chain P."/>
            <person name="Rohde M."/>
            <person name="Goker M."/>
            <person name="Bristow J."/>
            <person name="Eisen J.A."/>
            <person name="Markowitz V."/>
            <person name="Hugenholtz P."/>
            <person name="Kyrpides N.C."/>
            <person name="Klenk H.P."/>
            <person name="Lapidus A."/>
        </authorList>
    </citation>
    <scope>NUCLEOTIDE SEQUENCE [LARGE SCALE GENOMIC DNA]</scope>
    <source>
        <strain evidence="5">ATCC 27377 / DSM 6068 / ICPB 4128</strain>
    </source>
</reference>
<dbReference type="EMBL" id="CP001848">
    <property type="protein sequence ID" value="ADB17571.1"/>
    <property type="molecule type" value="Genomic_DNA"/>
</dbReference>
<dbReference type="SUPFAM" id="SSF56281">
    <property type="entry name" value="Metallo-hydrolase/oxidoreductase"/>
    <property type="match status" value="1"/>
</dbReference>
<keyword evidence="1 2" id="KW-0378">Hydrolase</keyword>
<dbReference type="KEGG" id="psl:Psta_2906"/>
<accession>D2R8N0</accession>
<dbReference type="InterPro" id="IPR036866">
    <property type="entry name" value="RibonucZ/Hydroxyglut_hydro"/>
</dbReference>
<proteinExistence type="inferred from homology"/>